<sequence>MPFFNGTHLKNNTEVKEAFLRVGSPEIYIDDMLGILPCPISVSIDTLYQSSKSLVDNANSNSIEKKKDIKTSDNVK</sequence>
<name>A0AAD5XUZ5_9FUNG</name>
<protein>
    <submittedName>
        <fullName evidence="1">Uncharacterized protein</fullName>
    </submittedName>
</protein>
<proteinExistence type="predicted"/>
<accession>A0AAD5XUZ5</accession>
<comment type="caution">
    <text evidence="1">The sequence shown here is derived from an EMBL/GenBank/DDBJ whole genome shotgun (WGS) entry which is preliminary data.</text>
</comment>
<dbReference type="Proteomes" id="UP001211065">
    <property type="component" value="Unassembled WGS sequence"/>
</dbReference>
<evidence type="ECO:0000313" key="2">
    <source>
        <dbReference type="Proteomes" id="UP001211065"/>
    </source>
</evidence>
<gene>
    <name evidence="1" type="ORF">HK099_005447</name>
</gene>
<evidence type="ECO:0000313" key="1">
    <source>
        <dbReference type="EMBL" id="KAJ3217513.1"/>
    </source>
</evidence>
<organism evidence="1 2">
    <name type="scientific">Clydaea vesicula</name>
    <dbReference type="NCBI Taxonomy" id="447962"/>
    <lineage>
        <taxon>Eukaryota</taxon>
        <taxon>Fungi</taxon>
        <taxon>Fungi incertae sedis</taxon>
        <taxon>Chytridiomycota</taxon>
        <taxon>Chytridiomycota incertae sedis</taxon>
        <taxon>Chytridiomycetes</taxon>
        <taxon>Lobulomycetales</taxon>
        <taxon>Lobulomycetaceae</taxon>
        <taxon>Clydaea</taxon>
    </lineage>
</organism>
<dbReference type="EMBL" id="JADGJW010000423">
    <property type="protein sequence ID" value="KAJ3217513.1"/>
    <property type="molecule type" value="Genomic_DNA"/>
</dbReference>
<keyword evidence="2" id="KW-1185">Reference proteome</keyword>
<reference evidence="1" key="1">
    <citation type="submission" date="2020-05" db="EMBL/GenBank/DDBJ databases">
        <title>Phylogenomic resolution of chytrid fungi.</title>
        <authorList>
            <person name="Stajich J.E."/>
            <person name="Amses K."/>
            <person name="Simmons R."/>
            <person name="Seto K."/>
            <person name="Myers J."/>
            <person name="Bonds A."/>
            <person name="Quandt C.A."/>
            <person name="Barry K."/>
            <person name="Liu P."/>
            <person name="Grigoriev I."/>
            <person name="Longcore J.E."/>
            <person name="James T.Y."/>
        </authorList>
    </citation>
    <scope>NUCLEOTIDE SEQUENCE</scope>
    <source>
        <strain evidence="1">JEL0476</strain>
    </source>
</reference>
<dbReference type="AlphaFoldDB" id="A0AAD5XUZ5"/>